<dbReference type="GO" id="GO:0003676">
    <property type="term" value="F:nucleic acid binding"/>
    <property type="evidence" value="ECO:0007669"/>
    <property type="project" value="InterPro"/>
</dbReference>
<dbReference type="Proteomes" id="UP000192596">
    <property type="component" value="Unassembled WGS sequence"/>
</dbReference>
<dbReference type="PROSITE" id="PS50174">
    <property type="entry name" value="G_PATCH"/>
    <property type="match status" value="1"/>
</dbReference>
<evidence type="ECO:0000259" key="2">
    <source>
        <dbReference type="PROSITE" id="PS50174"/>
    </source>
</evidence>
<feature type="domain" description="G-patch" evidence="2">
    <location>
        <begin position="145"/>
        <end position="193"/>
    </location>
</feature>
<evidence type="ECO:0000313" key="3">
    <source>
        <dbReference type="EMBL" id="OQN97300.1"/>
    </source>
</evidence>
<accession>A0A1V8SEB8</accession>
<protein>
    <recommendedName>
        <fullName evidence="2">G-patch domain-containing protein</fullName>
    </recommendedName>
</protein>
<dbReference type="STRING" id="1507870.A0A1V8SEB8"/>
<proteinExistence type="predicted"/>
<dbReference type="SMART" id="SM00443">
    <property type="entry name" value="G_patch"/>
    <property type="match status" value="1"/>
</dbReference>
<dbReference type="PANTHER" id="PTHR20923">
    <property type="entry name" value="BAT4 PROTEIN-RELATED"/>
    <property type="match status" value="1"/>
</dbReference>
<evidence type="ECO:0000256" key="1">
    <source>
        <dbReference type="SAM" id="MobiDB-lite"/>
    </source>
</evidence>
<dbReference type="EMBL" id="NAJO01000055">
    <property type="protein sequence ID" value="OQN97300.1"/>
    <property type="molecule type" value="Genomic_DNA"/>
</dbReference>
<dbReference type="OrthoDB" id="20282at2759"/>
<keyword evidence="4" id="KW-1185">Reference proteome</keyword>
<gene>
    <name evidence="3" type="ORF">B0A48_16364</name>
</gene>
<dbReference type="InterPro" id="IPR039146">
    <property type="entry name" value="GPANK1"/>
</dbReference>
<organism evidence="3 4">
    <name type="scientific">Cryoendolithus antarcticus</name>
    <dbReference type="NCBI Taxonomy" id="1507870"/>
    <lineage>
        <taxon>Eukaryota</taxon>
        <taxon>Fungi</taxon>
        <taxon>Dikarya</taxon>
        <taxon>Ascomycota</taxon>
        <taxon>Pezizomycotina</taxon>
        <taxon>Dothideomycetes</taxon>
        <taxon>Dothideomycetidae</taxon>
        <taxon>Cladosporiales</taxon>
        <taxon>Cladosporiaceae</taxon>
        <taxon>Cryoendolithus</taxon>
    </lineage>
</organism>
<name>A0A1V8SEB8_9PEZI</name>
<dbReference type="InterPro" id="IPR000467">
    <property type="entry name" value="G_patch_dom"/>
</dbReference>
<dbReference type="PANTHER" id="PTHR20923:SF1">
    <property type="entry name" value="G PATCH DOMAIN AND ANKYRIN REPEAT-CONTAINING PROTEIN 1"/>
    <property type="match status" value="1"/>
</dbReference>
<sequence>MALLDDEEYEVPLRDQRYFGAGIRKRKVKFVPSSTPLQSTSLPTNHEGSAADRYLAIVLGKKPAGDTAKDTHCEDAEVPAQTMGGHEQTSTTKDDDERQFNNDSPTLCDICARPVTNAEQSIAHESSIAHQLCLQHSHPPSHLDRSRKGLAVLRDHGWDPDSRRGLGAEGEGIMYPIRAVENPQKAGLGARLLPVEIREKRAPLDAGKVRQMDQDGKMQAQKLRTAFYMSEGVLKYLGEDAGTDQKSLTGKGRRKRRK</sequence>
<feature type="region of interest" description="Disordered" evidence="1">
    <location>
        <begin position="239"/>
        <end position="258"/>
    </location>
</feature>
<dbReference type="InParanoid" id="A0A1V8SEB8"/>
<dbReference type="AlphaFoldDB" id="A0A1V8SEB8"/>
<dbReference type="Pfam" id="PF01585">
    <property type="entry name" value="G-patch"/>
    <property type="match status" value="1"/>
</dbReference>
<feature type="region of interest" description="Disordered" evidence="1">
    <location>
        <begin position="77"/>
        <end position="101"/>
    </location>
</feature>
<reference evidence="4" key="1">
    <citation type="submission" date="2017-03" db="EMBL/GenBank/DDBJ databases">
        <title>Genomes of endolithic fungi from Antarctica.</title>
        <authorList>
            <person name="Coleine C."/>
            <person name="Masonjones S."/>
            <person name="Stajich J.E."/>
        </authorList>
    </citation>
    <scope>NUCLEOTIDE SEQUENCE [LARGE SCALE GENOMIC DNA]</scope>
    <source>
        <strain evidence="4">CCFEE 5527</strain>
    </source>
</reference>
<comment type="caution">
    <text evidence="3">The sequence shown here is derived from an EMBL/GenBank/DDBJ whole genome shotgun (WGS) entry which is preliminary data.</text>
</comment>
<evidence type="ECO:0000313" key="4">
    <source>
        <dbReference type="Proteomes" id="UP000192596"/>
    </source>
</evidence>